<dbReference type="HAMAP" id="MF_00900">
    <property type="entry name" value="GTPase_HflX"/>
    <property type="match status" value="1"/>
</dbReference>
<evidence type="ECO:0000313" key="8">
    <source>
        <dbReference type="EMBL" id="MBT1705732.1"/>
    </source>
</evidence>
<comment type="subcellular location">
    <subcellularLocation>
        <location evidence="5">Cytoplasm</location>
    </subcellularLocation>
    <text evidence="5">May associate with membranes.</text>
</comment>
<dbReference type="InterPro" id="IPR025121">
    <property type="entry name" value="GTPase_HflX_N"/>
</dbReference>
<dbReference type="EMBL" id="JAHESD010000066">
    <property type="protein sequence ID" value="MBT1705732.1"/>
    <property type="molecule type" value="Genomic_DNA"/>
</dbReference>
<dbReference type="Proteomes" id="UP000772618">
    <property type="component" value="Unassembled WGS sequence"/>
</dbReference>
<reference evidence="8 9" key="1">
    <citation type="submission" date="2021-05" db="EMBL/GenBank/DDBJ databases">
        <title>A Polyphasic approach of four new species of the genus Ohtaekwangia: Ohtaekwangia histidinii sp. nov., Ohtaekwangia cretensis sp. nov., Ohtaekwangia indiensis sp. nov., Ohtaekwangia reichenbachii sp. nov. from diverse environment.</title>
        <authorList>
            <person name="Octaviana S."/>
        </authorList>
    </citation>
    <scope>NUCLEOTIDE SEQUENCE [LARGE SCALE GENOMIC DNA]</scope>
    <source>
        <strain evidence="8 9">PWU20</strain>
    </source>
</reference>
<dbReference type="PRINTS" id="PR00326">
    <property type="entry name" value="GTP1OBG"/>
</dbReference>
<comment type="similarity">
    <text evidence="5">Belongs to the TRAFAC class OBG-HflX-like GTPase superfamily. HflX GTPase family.</text>
</comment>
<accession>A0ABS5VWC6</accession>
<dbReference type="InterPro" id="IPR042108">
    <property type="entry name" value="GTPase_HflX_N_sf"/>
</dbReference>
<evidence type="ECO:0000313" key="9">
    <source>
        <dbReference type="Proteomes" id="UP000772618"/>
    </source>
</evidence>
<dbReference type="Pfam" id="PF13167">
    <property type="entry name" value="GTP-bdg_N"/>
    <property type="match status" value="1"/>
</dbReference>
<dbReference type="Pfam" id="PF16360">
    <property type="entry name" value="GTP-bdg_M"/>
    <property type="match status" value="1"/>
</dbReference>
<evidence type="ECO:0000256" key="1">
    <source>
        <dbReference type="ARBA" id="ARBA00022723"/>
    </source>
</evidence>
<keyword evidence="5" id="KW-0963">Cytoplasm</keyword>
<keyword evidence="1" id="KW-0479">Metal-binding</keyword>
<dbReference type="InterPro" id="IPR030394">
    <property type="entry name" value="G_HFLX_dom"/>
</dbReference>
<feature type="coiled-coil region" evidence="6">
    <location>
        <begin position="175"/>
        <end position="202"/>
    </location>
</feature>
<evidence type="ECO:0000256" key="6">
    <source>
        <dbReference type="SAM" id="Coils"/>
    </source>
</evidence>
<organism evidence="8 9">
    <name type="scientific">Chryseosolibacter indicus</name>
    <dbReference type="NCBI Taxonomy" id="2782351"/>
    <lineage>
        <taxon>Bacteria</taxon>
        <taxon>Pseudomonadati</taxon>
        <taxon>Bacteroidota</taxon>
        <taxon>Cytophagia</taxon>
        <taxon>Cytophagales</taxon>
        <taxon>Chryseotaleaceae</taxon>
        <taxon>Chryseosolibacter</taxon>
    </lineage>
</organism>
<keyword evidence="3" id="KW-0460">Magnesium</keyword>
<gene>
    <name evidence="5 8" type="primary">hflX</name>
    <name evidence="8" type="ORF">KK060_20750</name>
</gene>
<dbReference type="NCBIfam" id="TIGR03156">
    <property type="entry name" value="GTP_HflX"/>
    <property type="match status" value="1"/>
</dbReference>
<keyword evidence="4 5" id="KW-0342">GTP-binding</keyword>
<sequence>MAEEINNYNTSVLVALGSPRGMQETQEHLDELAFLSETAGIHTIHQFVQNLPHPDSRFFVGKGKLEEIKNYVHGNKVKNVVFDDDLSPSQLRNLERELNPKDAQEYNIKIYDRSLLILDIFLFRAQTAQARTQVELARYQYLLPRLTRLWTHLERQRGGTGTRGGAGEREIETDRRNIRYRITLLKDQLEKIERQRETQRKSRGNIVRVALVGYTNVGKSTLMNLLSKTDLLAENKLFATVDSTVRKVSLENIPFLLSDTVGFIRKLPHHLIESFKSTLSEVKEADILLHVVDIAHPFHDNQIEVVSKTLADIGAANIPTILILNKIDLFKKQHPDINLNEMLGRYRELRFQNIVCISATARENINELKQILFEEVKKKHMQIYPNYLPSDTYDQINDINVGESLNP</sequence>
<dbReference type="PROSITE" id="PS51705">
    <property type="entry name" value="G_HFLX"/>
    <property type="match status" value="1"/>
</dbReference>
<comment type="subunit">
    <text evidence="5">Monomer. Associates with the 50S ribosomal subunit.</text>
</comment>
<keyword evidence="2 5" id="KW-0547">Nucleotide-binding</keyword>
<evidence type="ECO:0000256" key="5">
    <source>
        <dbReference type="HAMAP-Rule" id="MF_00900"/>
    </source>
</evidence>
<keyword evidence="9" id="KW-1185">Reference proteome</keyword>
<dbReference type="InterPro" id="IPR006073">
    <property type="entry name" value="GTP-bd"/>
</dbReference>
<name>A0ABS5VWC6_9BACT</name>
<evidence type="ECO:0000256" key="3">
    <source>
        <dbReference type="ARBA" id="ARBA00022842"/>
    </source>
</evidence>
<proteinExistence type="inferred from homology"/>
<dbReference type="InterPro" id="IPR005225">
    <property type="entry name" value="Small_GTP-bd"/>
</dbReference>
<dbReference type="CDD" id="cd01878">
    <property type="entry name" value="HflX"/>
    <property type="match status" value="1"/>
</dbReference>
<dbReference type="SUPFAM" id="SSF52540">
    <property type="entry name" value="P-loop containing nucleoside triphosphate hydrolases"/>
    <property type="match status" value="1"/>
</dbReference>
<dbReference type="Pfam" id="PF01926">
    <property type="entry name" value="MMR_HSR1"/>
    <property type="match status" value="1"/>
</dbReference>
<evidence type="ECO:0000256" key="4">
    <source>
        <dbReference type="ARBA" id="ARBA00023134"/>
    </source>
</evidence>
<feature type="domain" description="Hflx-type G" evidence="7">
    <location>
        <begin position="207"/>
        <end position="380"/>
    </location>
</feature>
<protein>
    <recommendedName>
        <fullName evidence="5">GTPase HflX</fullName>
    </recommendedName>
    <alternativeName>
        <fullName evidence="5">GTP-binding protein HflX</fullName>
    </alternativeName>
</protein>
<evidence type="ECO:0000259" key="7">
    <source>
        <dbReference type="PROSITE" id="PS51705"/>
    </source>
</evidence>
<dbReference type="RefSeq" id="WP_254155793.1">
    <property type="nucleotide sequence ID" value="NZ_JAHESD010000066.1"/>
</dbReference>
<dbReference type="Gene3D" id="3.40.50.11060">
    <property type="entry name" value="GTPase HflX, N-terminal domain"/>
    <property type="match status" value="1"/>
</dbReference>
<evidence type="ECO:0000256" key="2">
    <source>
        <dbReference type="ARBA" id="ARBA00022741"/>
    </source>
</evidence>
<dbReference type="InterPro" id="IPR032305">
    <property type="entry name" value="GTP-bd_M"/>
</dbReference>
<dbReference type="InterPro" id="IPR027417">
    <property type="entry name" value="P-loop_NTPase"/>
</dbReference>
<dbReference type="PANTHER" id="PTHR10229:SF0">
    <property type="entry name" value="GTP-BINDING PROTEIN 6-RELATED"/>
    <property type="match status" value="1"/>
</dbReference>
<dbReference type="PIRSF" id="PIRSF006809">
    <property type="entry name" value="GTP-binding_hflX_prd"/>
    <property type="match status" value="1"/>
</dbReference>
<dbReference type="NCBIfam" id="TIGR00231">
    <property type="entry name" value="small_GTP"/>
    <property type="match status" value="1"/>
</dbReference>
<keyword evidence="6" id="KW-0175">Coiled coil</keyword>
<dbReference type="Gene3D" id="3.40.50.300">
    <property type="entry name" value="P-loop containing nucleotide triphosphate hydrolases"/>
    <property type="match status" value="1"/>
</dbReference>
<dbReference type="PANTHER" id="PTHR10229">
    <property type="entry name" value="GTP-BINDING PROTEIN HFLX"/>
    <property type="match status" value="1"/>
</dbReference>
<dbReference type="Gene3D" id="6.10.250.2860">
    <property type="match status" value="1"/>
</dbReference>
<comment type="function">
    <text evidence="5">GTPase that associates with the 50S ribosomal subunit and may have a role during protein synthesis or ribosome biogenesis.</text>
</comment>
<comment type="caution">
    <text evidence="8">The sequence shown here is derived from an EMBL/GenBank/DDBJ whole genome shotgun (WGS) entry which is preliminary data.</text>
</comment>
<dbReference type="InterPro" id="IPR016496">
    <property type="entry name" value="GTPase_HflX"/>
</dbReference>